<comment type="similarity">
    <text evidence="1">Belongs to the LysR transcriptional regulatory family.</text>
</comment>
<dbReference type="InterPro" id="IPR050176">
    <property type="entry name" value="LTTR"/>
</dbReference>
<dbReference type="PANTHER" id="PTHR30579:SF2">
    <property type="entry name" value="HTH-TYPE TRANSCRIPTIONAL REGULATOR ARGP"/>
    <property type="match status" value="1"/>
</dbReference>
<sequence>MKLNYSFLETFMEIIRGGSFEMASRKLHITPSAVSQRIRALEEEMGQVLIVRGSPCRPTQSGRELYRYAEKIEFLENDFFSVQEKKHQGKAVVAVNADSVDGWFLTAISSAFREYGIVVDIRIEDQDFSATLLQNGEVMAAVSADDALLQGCKVEYLGTMKYKAYASPEYYQAYFRDGVSEAALRNAPVIMFNHKDDLQNKFIQSLFSSDITPPAQFIPSTSSYLLAVSRGLGWGMLPEHLSAPLCEQGRLVDVAADHCVDTRLYWHRWSLKLTLLEQLSECVHAAARQELYA</sequence>
<dbReference type="Gene3D" id="1.10.10.10">
    <property type="entry name" value="Winged helix-like DNA-binding domain superfamily/Winged helix DNA-binding domain"/>
    <property type="match status" value="1"/>
</dbReference>
<evidence type="ECO:0000259" key="5">
    <source>
        <dbReference type="PROSITE" id="PS50931"/>
    </source>
</evidence>
<keyword evidence="2" id="KW-0805">Transcription regulation</keyword>
<evidence type="ECO:0000313" key="6">
    <source>
        <dbReference type="EMBL" id="MEL0552880.1"/>
    </source>
</evidence>
<dbReference type="InterPro" id="IPR036388">
    <property type="entry name" value="WH-like_DNA-bd_sf"/>
</dbReference>
<reference evidence="6 7" key="1">
    <citation type="submission" date="2024-04" db="EMBL/GenBank/DDBJ databases">
        <title>Two novel Raoultella species associated with bleeding cankers of broadleaf hosts, Raoultella scottia sp. nov. and Raoultella lignicola sp. nov.</title>
        <authorList>
            <person name="Brady C.L."/>
        </authorList>
    </citation>
    <scope>NUCLEOTIDE SEQUENCE [LARGE SCALE GENOMIC DNA]</scope>
    <source>
        <strain evidence="6 7">TW_WC1a.1</strain>
    </source>
</reference>
<dbReference type="EMBL" id="JARXNK020000104">
    <property type="protein sequence ID" value="MEL0552880.1"/>
    <property type="molecule type" value="Genomic_DNA"/>
</dbReference>
<dbReference type="InterPro" id="IPR036390">
    <property type="entry name" value="WH_DNA-bd_sf"/>
</dbReference>
<dbReference type="Pfam" id="PF00126">
    <property type="entry name" value="HTH_1"/>
    <property type="match status" value="1"/>
</dbReference>
<protein>
    <submittedName>
        <fullName evidence="6">LysR family transcriptional regulator ArgP</fullName>
    </submittedName>
</protein>
<evidence type="ECO:0000313" key="7">
    <source>
        <dbReference type="Proteomes" id="UP001312893"/>
    </source>
</evidence>
<evidence type="ECO:0000256" key="4">
    <source>
        <dbReference type="ARBA" id="ARBA00023163"/>
    </source>
</evidence>
<dbReference type="PRINTS" id="PR00039">
    <property type="entry name" value="HTHLYSR"/>
</dbReference>
<dbReference type="InterPro" id="IPR005119">
    <property type="entry name" value="LysR_subst-bd"/>
</dbReference>
<dbReference type="PANTHER" id="PTHR30579">
    <property type="entry name" value="TRANSCRIPTIONAL REGULATOR"/>
    <property type="match status" value="1"/>
</dbReference>
<dbReference type="NCBIfam" id="NF009888">
    <property type="entry name" value="PRK13348.1"/>
    <property type="match status" value="1"/>
</dbReference>
<dbReference type="NCBIfam" id="NF002964">
    <property type="entry name" value="PRK03635.1"/>
    <property type="match status" value="1"/>
</dbReference>
<comment type="caution">
    <text evidence="6">The sequence shown here is derived from an EMBL/GenBank/DDBJ whole genome shotgun (WGS) entry which is preliminary data.</text>
</comment>
<keyword evidence="7" id="KW-1185">Reference proteome</keyword>
<dbReference type="Proteomes" id="UP001312893">
    <property type="component" value="Unassembled WGS sequence"/>
</dbReference>
<organism evidence="6 7">
    <name type="scientific">Raoultella lignicola</name>
    <dbReference type="NCBI Taxonomy" id="3040939"/>
    <lineage>
        <taxon>Bacteria</taxon>
        <taxon>Pseudomonadati</taxon>
        <taxon>Pseudomonadota</taxon>
        <taxon>Gammaproteobacteria</taxon>
        <taxon>Enterobacterales</taxon>
        <taxon>Enterobacteriaceae</taxon>
        <taxon>Klebsiella/Raoultella group</taxon>
        <taxon>Raoultella</taxon>
    </lineage>
</organism>
<evidence type="ECO:0000256" key="2">
    <source>
        <dbReference type="ARBA" id="ARBA00023015"/>
    </source>
</evidence>
<proteinExistence type="inferred from homology"/>
<dbReference type="PROSITE" id="PS50931">
    <property type="entry name" value="HTH_LYSR"/>
    <property type="match status" value="1"/>
</dbReference>
<evidence type="ECO:0000256" key="1">
    <source>
        <dbReference type="ARBA" id="ARBA00009437"/>
    </source>
</evidence>
<dbReference type="RefSeq" id="WP_331851199.1">
    <property type="nucleotide sequence ID" value="NZ_JARXNK020000104.1"/>
</dbReference>
<gene>
    <name evidence="6" type="ORF">QFI96_014385</name>
</gene>
<dbReference type="InterPro" id="IPR000847">
    <property type="entry name" value="LysR_HTH_N"/>
</dbReference>
<dbReference type="SUPFAM" id="SSF46785">
    <property type="entry name" value="Winged helix' DNA-binding domain"/>
    <property type="match status" value="1"/>
</dbReference>
<dbReference type="NCBIfam" id="TIGR03298">
    <property type="entry name" value="argP"/>
    <property type="match status" value="1"/>
</dbReference>
<evidence type="ECO:0000256" key="3">
    <source>
        <dbReference type="ARBA" id="ARBA00023125"/>
    </source>
</evidence>
<keyword evidence="3" id="KW-0238">DNA-binding</keyword>
<dbReference type="SUPFAM" id="SSF53850">
    <property type="entry name" value="Periplasmic binding protein-like II"/>
    <property type="match status" value="1"/>
</dbReference>
<name>A0ABU9FA62_9ENTR</name>
<keyword evidence="4" id="KW-0804">Transcription</keyword>
<accession>A0ABU9FA62</accession>
<feature type="domain" description="HTH lysR-type" evidence="5">
    <location>
        <begin position="1"/>
        <end position="59"/>
    </location>
</feature>
<dbReference type="Gene3D" id="3.40.190.290">
    <property type="match status" value="1"/>
</dbReference>
<dbReference type="Pfam" id="PF03466">
    <property type="entry name" value="LysR_substrate"/>
    <property type="match status" value="1"/>
</dbReference>
<dbReference type="InterPro" id="IPR017685">
    <property type="entry name" value="ArgP"/>
</dbReference>